<feature type="transmembrane region" description="Helical" evidence="9">
    <location>
        <begin position="589"/>
        <end position="611"/>
    </location>
</feature>
<evidence type="ECO:0000256" key="5">
    <source>
        <dbReference type="ARBA" id="ARBA00023043"/>
    </source>
</evidence>
<dbReference type="Gramene" id="TraesARI7B03G04020450.1">
    <property type="protein sequence ID" value="TraesARI7B03G04020450.1"/>
    <property type="gene ID" value="TraesARI7B03G04020450"/>
</dbReference>
<feature type="domain" description="PGG" evidence="10">
    <location>
        <begin position="584"/>
        <end position="697"/>
    </location>
</feature>
<dbReference type="InterPro" id="IPR026961">
    <property type="entry name" value="PGG_dom"/>
</dbReference>
<proteinExistence type="evidence at transcript level"/>
<dbReference type="AlphaFoldDB" id="A0A7S6HA22"/>
<evidence type="ECO:0000259" key="10">
    <source>
        <dbReference type="Pfam" id="PF13962"/>
    </source>
</evidence>
<dbReference type="PROSITE" id="PS50297">
    <property type="entry name" value="ANK_REP_REGION"/>
    <property type="match status" value="1"/>
</dbReference>
<dbReference type="GO" id="GO:0016020">
    <property type="term" value="C:membrane"/>
    <property type="evidence" value="ECO:0007669"/>
    <property type="project" value="UniProtKB-SubCell"/>
</dbReference>
<feature type="transmembrane region" description="Helical" evidence="9">
    <location>
        <begin position="705"/>
        <end position="731"/>
    </location>
</feature>
<dbReference type="SMR" id="A0A7S6HA22"/>
<evidence type="ECO:0000256" key="3">
    <source>
        <dbReference type="ARBA" id="ARBA00022737"/>
    </source>
</evidence>
<keyword evidence="3" id="KW-0677">Repeat</keyword>
<dbReference type="PANTHER" id="PTHR24186">
    <property type="entry name" value="PROTEIN PHOSPHATASE 1 REGULATORY SUBUNIT"/>
    <property type="match status" value="1"/>
</dbReference>
<keyword evidence="4 9" id="KW-1133">Transmembrane helix</keyword>
<organism evidence="11">
    <name type="scientific">Triticum aestivum</name>
    <name type="common">Wheat</name>
    <dbReference type="NCBI Taxonomy" id="4565"/>
    <lineage>
        <taxon>Eukaryota</taxon>
        <taxon>Viridiplantae</taxon>
        <taxon>Streptophyta</taxon>
        <taxon>Embryophyta</taxon>
        <taxon>Tracheophyta</taxon>
        <taxon>Spermatophyta</taxon>
        <taxon>Magnoliopsida</taxon>
        <taxon>Liliopsida</taxon>
        <taxon>Poales</taxon>
        <taxon>Poaceae</taxon>
        <taxon>BOP clade</taxon>
        <taxon>Pooideae</taxon>
        <taxon>Triticodae</taxon>
        <taxon>Triticeae</taxon>
        <taxon>Triticinae</taxon>
        <taxon>Triticum</taxon>
    </lineage>
</organism>
<evidence type="ECO:0000256" key="4">
    <source>
        <dbReference type="ARBA" id="ARBA00022989"/>
    </source>
</evidence>
<dbReference type="InterPro" id="IPR036770">
    <property type="entry name" value="Ankyrin_rpt-contain_sf"/>
</dbReference>
<name>A0A7S6HA22_WHEAT</name>
<keyword evidence="5 7" id="KW-0040">ANK repeat</keyword>
<dbReference type="SUPFAM" id="SSF48403">
    <property type="entry name" value="Ankyrin repeat"/>
    <property type="match status" value="1"/>
</dbReference>
<keyword evidence="2 9" id="KW-0812">Transmembrane</keyword>
<gene>
    <name evidence="11" type="primary">Lr14a</name>
</gene>
<evidence type="ECO:0000256" key="2">
    <source>
        <dbReference type="ARBA" id="ARBA00022692"/>
    </source>
</evidence>
<evidence type="ECO:0000313" key="11">
    <source>
        <dbReference type="EMBL" id="QNQ73369.1"/>
    </source>
</evidence>
<comment type="subcellular location">
    <subcellularLocation>
        <location evidence="1">Membrane</location>
        <topology evidence="1">Multi-pass membrane protein</topology>
    </subcellularLocation>
</comment>
<keyword evidence="6 9" id="KW-0472">Membrane</keyword>
<feature type="region of interest" description="Disordered" evidence="8">
    <location>
        <begin position="241"/>
        <end position="263"/>
    </location>
</feature>
<accession>A0A7S6HA22</accession>
<dbReference type="Pfam" id="PF13857">
    <property type="entry name" value="Ank_5"/>
    <property type="match status" value="1"/>
</dbReference>
<evidence type="ECO:0000256" key="8">
    <source>
        <dbReference type="SAM" id="MobiDB-lite"/>
    </source>
</evidence>
<evidence type="ECO:0000256" key="6">
    <source>
        <dbReference type="ARBA" id="ARBA00023136"/>
    </source>
</evidence>
<feature type="transmembrane region" description="Helical" evidence="9">
    <location>
        <begin position="677"/>
        <end position="698"/>
    </location>
</feature>
<dbReference type="EMBL" id="MT123593">
    <property type="protein sequence ID" value="QNQ73369.1"/>
    <property type="molecule type" value="mRNA"/>
</dbReference>
<feature type="transmembrane region" description="Helical" evidence="9">
    <location>
        <begin position="632"/>
        <end position="657"/>
    </location>
</feature>
<feature type="transmembrane region" description="Helical" evidence="9">
    <location>
        <begin position="751"/>
        <end position="772"/>
    </location>
</feature>
<evidence type="ECO:0000256" key="7">
    <source>
        <dbReference type="PROSITE-ProRule" id="PRU00023"/>
    </source>
</evidence>
<dbReference type="PROSITE" id="PS50088">
    <property type="entry name" value="ANK_REPEAT"/>
    <property type="match status" value="1"/>
</dbReference>
<sequence length="779" mass="85054">MDAKLMVATDCSDVKRLKDLLNKEDAMAMVVVTATSNEPAREDQPPAGNIINPLLLASARVGSWEALNFLLVREDAKENLMMIPNQIFLELLARGRSTQGRIAVSVAHDVEEGVDHQPAASLPAGALLKGITPDGDTALHAVASSGDGPDFLKYASIINRKDKVLLFAKNHNDDTPLHCAARAGNSNMVSHLIALAAEMKLDLLRAENKRHETALHDAIRFEDGTILGEKDRALLITPPPAREENINRDNTGGVQNDDGINPGGAQEEKNIVKLLVGADPELANYPEDGISPLYLAILLEKSTIARTLYDMSGGNLSYSGADGQNALHVAVLRDRDTVMVDFLVHWNKSLTTEVDKYGSTPLHFASSMYFWTGSYVRLEPLHGSPWCHFVWFPWISTRNLKKVFKANCAALYQADKNGSFPIHVAASVGARDAIQSFHDECPGSVGLRDAKGRTFLHVAIDKQCLGIVFYVCGTPSLAYILNMQDNDGNTALHLAIKARSFRMFCALLGNLEVNLNLTNNHGQTPRDLSRYKLPRGMSYASNSENKIYSALSSVGANHGAFRWDKAGETYIRITGPEDKDKESERLRNAAQALIVASVLIATVAFTSTFALPGGYRTDNHAYEGSPIHAGSYVFDAFMMAITLSFICSSVATIGFVFSATPMVSLFTRRANFNVSVFSMWSAVTCLSLAFALGVYMVLAPVARSTAVAVCVITPAVLLSANMEFIMKFFILAPPLCTRIGLYLAMVKLVKMHIFIGISALWPFIVTFGWAALARIHRNR</sequence>
<dbReference type="PANTHER" id="PTHR24186:SF50">
    <property type="entry name" value="ANKYRIN REPEAT-CONTAINING PROTEIN ITN1-LIKE ISOFORM X1"/>
    <property type="match status" value="1"/>
</dbReference>
<dbReference type="InterPro" id="IPR002110">
    <property type="entry name" value="Ankyrin_rpt"/>
</dbReference>
<dbReference type="Pfam" id="PF13962">
    <property type="entry name" value="PGG"/>
    <property type="match status" value="1"/>
</dbReference>
<dbReference type="SMART" id="SM00248">
    <property type="entry name" value="ANK"/>
    <property type="match status" value="7"/>
</dbReference>
<dbReference type="Pfam" id="PF12796">
    <property type="entry name" value="Ank_2"/>
    <property type="match status" value="1"/>
</dbReference>
<dbReference type="Gene3D" id="1.25.40.20">
    <property type="entry name" value="Ankyrin repeat-containing domain"/>
    <property type="match status" value="1"/>
</dbReference>
<evidence type="ECO:0000256" key="1">
    <source>
        <dbReference type="ARBA" id="ARBA00004141"/>
    </source>
</evidence>
<reference evidence="11" key="1">
    <citation type="submission" date="2020-02" db="EMBL/GenBank/DDBJ databases">
        <title>A membrane-bound ankyrin repeat protein confers race-specific leaf rust resistance in wheat.</title>
        <authorList>
            <person name="Kolodziej M.C."/>
            <person name="Wicker T."/>
            <person name="Krattinger S.G."/>
            <person name="Keller B."/>
        </authorList>
    </citation>
    <scope>NUCLEOTIDE SEQUENCE</scope>
</reference>
<feature type="repeat" description="ANK" evidence="7">
    <location>
        <begin position="172"/>
        <end position="199"/>
    </location>
</feature>
<evidence type="ECO:0000256" key="9">
    <source>
        <dbReference type="SAM" id="Phobius"/>
    </source>
</evidence>
<protein>
    <submittedName>
        <fullName evidence="11">Lr14a</fullName>
    </submittedName>
</protein>